<gene>
    <name evidence="1" type="ORF">AVEN_112086_1</name>
</gene>
<keyword evidence="2" id="KW-1185">Reference proteome</keyword>
<reference evidence="1 2" key="1">
    <citation type="journal article" date="2019" name="Sci. Rep.">
        <title>Orb-weaving spider Araneus ventricosus genome elucidates the spidroin gene catalogue.</title>
        <authorList>
            <person name="Kono N."/>
            <person name="Nakamura H."/>
            <person name="Ohtoshi R."/>
            <person name="Moran D.A.P."/>
            <person name="Shinohara A."/>
            <person name="Yoshida Y."/>
            <person name="Fujiwara M."/>
            <person name="Mori M."/>
            <person name="Tomita M."/>
            <person name="Arakawa K."/>
        </authorList>
    </citation>
    <scope>NUCLEOTIDE SEQUENCE [LARGE SCALE GENOMIC DNA]</scope>
</reference>
<name>A0A4Y2NZ49_ARAVE</name>
<dbReference type="EMBL" id="BGPR01009911">
    <property type="protein sequence ID" value="GBN43066.1"/>
    <property type="molecule type" value="Genomic_DNA"/>
</dbReference>
<dbReference type="Proteomes" id="UP000499080">
    <property type="component" value="Unassembled WGS sequence"/>
</dbReference>
<dbReference type="AlphaFoldDB" id="A0A4Y2NZ49"/>
<evidence type="ECO:0000313" key="1">
    <source>
        <dbReference type="EMBL" id="GBN43066.1"/>
    </source>
</evidence>
<accession>A0A4Y2NZ49</accession>
<sequence>MTYTFVTNLHRFSLCPNYCCFCTDKSNPEHCVIDWRSDKNLSFHQAQCWKLIYLVLEYCYKPGKSLPSNVSLMVGKRVLQGHLQLGTFLRGKNEEKKFTPQTQREKNQYLPYPESSCQRVLSLSATERLVFYYPRPTPRGFALAPKTSALPVAK</sequence>
<evidence type="ECO:0000313" key="2">
    <source>
        <dbReference type="Proteomes" id="UP000499080"/>
    </source>
</evidence>
<proteinExistence type="predicted"/>
<protein>
    <submittedName>
        <fullName evidence="1">Uncharacterized protein</fullName>
    </submittedName>
</protein>
<comment type="caution">
    <text evidence="1">The sequence shown here is derived from an EMBL/GenBank/DDBJ whole genome shotgun (WGS) entry which is preliminary data.</text>
</comment>
<organism evidence="1 2">
    <name type="scientific">Araneus ventricosus</name>
    <name type="common">Orbweaver spider</name>
    <name type="synonym">Epeira ventricosa</name>
    <dbReference type="NCBI Taxonomy" id="182803"/>
    <lineage>
        <taxon>Eukaryota</taxon>
        <taxon>Metazoa</taxon>
        <taxon>Ecdysozoa</taxon>
        <taxon>Arthropoda</taxon>
        <taxon>Chelicerata</taxon>
        <taxon>Arachnida</taxon>
        <taxon>Araneae</taxon>
        <taxon>Araneomorphae</taxon>
        <taxon>Entelegynae</taxon>
        <taxon>Araneoidea</taxon>
        <taxon>Araneidae</taxon>
        <taxon>Araneus</taxon>
    </lineage>
</organism>